<accession>A0A0C5BYP9</accession>
<dbReference type="EMBL" id="CP010868">
    <property type="protein sequence ID" value="AJM92085.1"/>
    <property type="molecule type" value="Genomic_DNA"/>
</dbReference>
<dbReference type="KEGG" id="nid:NPIRD3C_0873"/>
<reference evidence="1 2" key="2">
    <citation type="journal article" date="2016" name="ISME J.">
        <title>Physiological and genomic characterization of two novel marine thaumarchaeal strains indicates niche differentiation.</title>
        <authorList>
            <person name="Bayer B."/>
            <person name="Vojvoda J."/>
            <person name="Offre P."/>
            <person name="Alves R.J."/>
            <person name="Elisabeth N.H."/>
            <person name="Garcia J.A."/>
            <person name="Volland J.M."/>
            <person name="Srivastava A."/>
            <person name="Schleper C."/>
            <person name="Herndl G.J."/>
        </authorList>
    </citation>
    <scope>NUCLEOTIDE SEQUENCE [LARGE SCALE GENOMIC DNA]</scope>
    <source>
        <strain evidence="1 2">D3C</strain>
    </source>
</reference>
<dbReference type="Proteomes" id="UP000032027">
    <property type="component" value="Chromosome"/>
</dbReference>
<proteinExistence type="predicted"/>
<dbReference type="HOGENOM" id="CLU_087502_0_0_2"/>
<dbReference type="RefSeq" id="WP_237087725.1">
    <property type="nucleotide sequence ID" value="NZ_CP010868.1"/>
</dbReference>
<dbReference type="GeneID" id="41600041"/>
<dbReference type="STRING" id="1582439.NPIRD3C_0873"/>
<organism evidence="1 2">
    <name type="scientific">Nitrosopumilus piranensis</name>
    <dbReference type="NCBI Taxonomy" id="1582439"/>
    <lineage>
        <taxon>Archaea</taxon>
        <taxon>Nitrososphaerota</taxon>
        <taxon>Nitrososphaeria</taxon>
        <taxon>Nitrosopumilales</taxon>
        <taxon>Nitrosopumilaceae</taxon>
        <taxon>Nitrosopumilus</taxon>
    </lineage>
</organism>
<evidence type="ECO:0000313" key="1">
    <source>
        <dbReference type="EMBL" id="AJM92085.1"/>
    </source>
</evidence>
<evidence type="ECO:0000313" key="2">
    <source>
        <dbReference type="Proteomes" id="UP000032027"/>
    </source>
</evidence>
<keyword evidence="2" id="KW-1185">Reference proteome</keyword>
<name>A0A0C5BYP9_9ARCH</name>
<sequence>MMEQKTTISLLSVLSVVILFSGNTVFAQNDVSEFESTTISGDEIKTSSVAKQMLEKIKQSKKILKELQAGTQLTKTPEQLAIDEQRKLSQELLQKQLDRMNKDYEPYTPRNTFATFLTGVNATHHGIYWDQFNYVEKKIHLGRAAKQMVLDNGGTYQEALKEYVKFASLTRVEMIQFNEELNVKYGFADAKTQQNFDIYGKLPRYD</sequence>
<dbReference type="PATRIC" id="fig|1582439.9.peg.898"/>
<protein>
    <submittedName>
        <fullName evidence="1">Uncharacterized protein</fullName>
    </submittedName>
</protein>
<dbReference type="AlphaFoldDB" id="A0A0C5BYP9"/>
<reference evidence="1 2" key="3">
    <citation type="journal article" date="2019" name="Int. J. Syst. Evol. Microbiol.">
        <title>Nitrosopumilus adriaticus sp. nov. and Nitrosopumilus piranensis sp. nov., two ammonia-oxidizing archaea from the Adriatic Sea and members of the class Nitrososphaeria.</title>
        <authorList>
            <person name="Bayer B."/>
            <person name="Vojvoda J."/>
            <person name="Reinthaler T."/>
            <person name="Reyes C."/>
            <person name="Pinto M."/>
            <person name="Herndl G.J."/>
        </authorList>
    </citation>
    <scope>NUCLEOTIDE SEQUENCE [LARGE SCALE GENOMIC DNA]</scope>
    <source>
        <strain evidence="1 2">D3C</strain>
    </source>
</reference>
<reference evidence="2" key="1">
    <citation type="submission" date="2015-02" db="EMBL/GenBank/DDBJ databases">
        <title>Characterization of two novel Thaumarchaeota isolated from the Northern Adriatic Sea.</title>
        <authorList>
            <person name="Bayer B."/>
            <person name="Vojvoda J."/>
            <person name="Offre P."/>
            <person name="Srivastava A."/>
            <person name="Elisabeth N."/>
            <person name="Garcia J.A.L."/>
            <person name="Schleper C."/>
            <person name="Herndl G.J."/>
        </authorList>
    </citation>
    <scope>NUCLEOTIDE SEQUENCE [LARGE SCALE GENOMIC DNA]</scope>
    <source>
        <strain evidence="2">D3C</strain>
    </source>
</reference>
<gene>
    <name evidence="1" type="ORF">NPIRD3C_0873</name>
</gene>